<evidence type="ECO:0000259" key="13">
    <source>
        <dbReference type="Pfam" id="PF00534"/>
    </source>
</evidence>
<dbReference type="AlphaFoldDB" id="A0A0G4LMU5"/>
<dbReference type="InterPro" id="IPR027054">
    <property type="entry name" value="ALG2"/>
</dbReference>
<evidence type="ECO:0000256" key="4">
    <source>
        <dbReference type="ARBA" id="ARBA00022676"/>
    </source>
</evidence>
<evidence type="ECO:0000256" key="11">
    <source>
        <dbReference type="ARBA" id="ARBA00045104"/>
    </source>
</evidence>
<dbReference type="Proteomes" id="UP000045706">
    <property type="component" value="Unassembled WGS sequence"/>
</dbReference>
<evidence type="ECO:0000256" key="5">
    <source>
        <dbReference type="ARBA" id="ARBA00022679"/>
    </source>
</evidence>
<dbReference type="Gene3D" id="3.40.50.2000">
    <property type="entry name" value="Glycogen Phosphorylase B"/>
    <property type="match status" value="2"/>
</dbReference>
<feature type="domain" description="Glycosyltransferase subfamily 4-like N-terminal" evidence="14">
    <location>
        <begin position="21"/>
        <end position="207"/>
    </location>
</feature>
<keyword evidence="5 12" id="KW-0808">Transferase</keyword>
<gene>
    <name evidence="15" type="ORF">BN1723_012867</name>
</gene>
<comment type="subcellular location">
    <subcellularLocation>
        <location evidence="2 12">Endoplasmic reticulum membrane</location>
    </subcellularLocation>
</comment>
<evidence type="ECO:0000256" key="10">
    <source>
        <dbReference type="ARBA" id="ARBA00045103"/>
    </source>
</evidence>
<evidence type="ECO:0000256" key="3">
    <source>
        <dbReference type="ARBA" id="ARBA00004922"/>
    </source>
</evidence>
<dbReference type="EC" id="2.4.1.132" evidence="12"/>
<evidence type="ECO:0000256" key="7">
    <source>
        <dbReference type="ARBA" id="ARBA00022824"/>
    </source>
</evidence>
<evidence type="ECO:0000256" key="2">
    <source>
        <dbReference type="ARBA" id="ARBA00004586"/>
    </source>
</evidence>
<keyword evidence="9 12" id="KW-0472">Membrane</keyword>
<comment type="function">
    <text evidence="1 12">Mannosylates Man(2)GlcNAc(2)-dolichol diphosphate and Man(1)GlcNAc(2)-dolichol diphosphate to form Man(3)GlcNAc(2)-dolichol diphosphate.</text>
</comment>
<dbReference type="SUPFAM" id="SSF53756">
    <property type="entry name" value="UDP-Glycosyltransferase/glycogen phosphorylase"/>
    <property type="match status" value="1"/>
</dbReference>
<dbReference type="PANTHER" id="PTHR45918:SF1">
    <property type="entry name" value="ALPHA-1,3_1,6-MANNOSYLTRANSFERASE ALG2"/>
    <property type="match status" value="1"/>
</dbReference>
<dbReference type="Pfam" id="PF00534">
    <property type="entry name" value="Glycos_transf_1"/>
    <property type="match status" value="1"/>
</dbReference>
<dbReference type="InterPro" id="IPR001296">
    <property type="entry name" value="Glyco_trans_1"/>
</dbReference>
<evidence type="ECO:0000259" key="14">
    <source>
        <dbReference type="Pfam" id="PF13439"/>
    </source>
</evidence>
<name>A0A0G4LMU5_VERLO</name>
<evidence type="ECO:0000256" key="1">
    <source>
        <dbReference type="ARBA" id="ARBA00003142"/>
    </source>
</evidence>
<sequence length="486" mass="53845">MSVRPPPKKKSVVFFHPDLGIGGAERLVVDAAIGLQNRGHKVTIFTSHCDPEHCFEEARNGTLDVRVRGSWPVPPHIFDRLTILCAILRQLHLIWQVYLTGELGRLRPTNFFADQLSAGLPLLQWLYPDTPIFFYCHFPDLLLARGRDNFLKRAYRVPFDLLEQWSMGFAAVIAVNSSFTKKVAADTWPSLAKRKDFKVLYPCIELDPTPPKPADASPETETSEKKIEVAADDAVWSDENIILSINRFERKKDVALAIRAFAGLSPSARKNVRLVIAGGYDLRSAENYEYHRELVALAKSLGLESVTAKNVISALAVSPQIPVLFLLSVPSAFKDSLLRSARLLVYTPANEHFGIVPLEAMRARVPVLAANTGGPVETVVDGQTGWLRDPEDVQAWTTVMQSVLAPGADAEMKRMGAAGAERVRAEFGQEKMAESLEALLTGVKAVLMVEYRAAIFIICACAIVPLFGRMIHYNFARPEHGGRPRP</sequence>
<dbReference type="EC" id="2.4.1.257" evidence="12"/>
<feature type="domain" description="Glycosyl transferase family 1" evidence="13">
    <location>
        <begin position="237"/>
        <end position="419"/>
    </location>
</feature>
<comment type="catalytic activity">
    <reaction evidence="10 12">
        <text>a beta-D-Man-(1-&gt;4)-beta-D-GlcNAc-(1-&gt;4)-alpha-D-GlcNAc-diphospho-di-trans,poly-cis-dolichol + GDP-alpha-D-mannose = an alpha-D-Man-(1-&gt;3)-beta-D-Man-(1-&gt;4)-beta-D-GlcNAc-(1-&gt;4)-alpha-D-GlcNAc-diphospho-di-trans,poly-cis-dolichol + GDP + H(+)</text>
        <dbReference type="Rhea" id="RHEA:29515"/>
        <dbReference type="Rhea" id="RHEA-COMP:19511"/>
        <dbReference type="Rhea" id="RHEA-COMP:19513"/>
        <dbReference type="ChEBI" id="CHEBI:15378"/>
        <dbReference type="ChEBI" id="CHEBI:57527"/>
        <dbReference type="ChEBI" id="CHEBI:58189"/>
        <dbReference type="ChEBI" id="CHEBI:58472"/>
        <dbReference type="ChEBI" id="CHEBI:132510"/>
        <dbReference type="EC" id="2.4.1.132"/>
    </reaction>
    <physiologicalReaction direction="left-to-right" evidence="10 12">
        <dbReference type="Rhea" id="RHEA:29516"/>
    </physiologicalReaction>
</comment>
<dbReference type="GO" id="GO:0102704">
    <property type="term" value="F:GDP-Man:Man(2)GlcNAc(2)-PP-Dol alpha-1,6-mannosyltransferase activity"/>
    <property type="evidence" value="ECO:0007669"/>
    <property type="project" value="UniProtKB-UniRule"/>
</dbReference>
<keyword evidence="8 12" id="KW-1133">Transmembrane helix</keyword>
<dbReference type="CDD" id="cd03805">
    <property type="entry name" value="GT4_ALG2-like"/>
    <property type="match status" value="1"/>
</dbReference>
<protein>
    <recommendedName>
        <fullName evidence="12">Alpha-1,3/1,6-mannosyltransferase ALG2</fullName>
        <ecNumber evidence="12">2.4.1.132</ecNumber>
        <ecNumber evidence="12">2.4.1.257</ecNumber>
    </recommendedName>
    <alternativeName>
        <fullName evidence="12">GDP-Man:Man(1)GlcNAc(2)-PP-Dol alpha-1,3-mannosyltransferase</fullName>
    </alternativeName>
</protein>
<organism evidence="15 16">
    <name type="scientific">Verticillium longisporum</name>
    <name type="common">Verticillium dahliae var. longisporum</name>
    <dbReference type="NCBI Taxonomy" id="100787"/>
    <lineage>
        <taxon>Eukaryota</taxon>
        <taxon>Fungi</taxon>
        <taxon>Dikarya</taxon>
        <taxon>Ascomycota</taxon>
        <taxon>Pezizomycotina</taxon>
        <taxon>Sordariomycetes</taxon>
        <taxon>Hypocreomycetidae</taxon>
        <taxon>Glomerellales</taxon>
        <taxon>Plectosphaerellaceae</taxon>
        <taxon>Verticillium</taxon>
    </lineage>
</organism>
<keyword evidence="4 12" id="KW-0328">Glycosyltransferase</keyword>
<comment type="pathway">
    <text evidence="3 12">Protein modification; protein glycosylation.</text>
</comment>
<dbReference type="PANTHER" id="PTHR45918">
    <property type="entry name" value="ALPHA-1,3/1,6-MANNOSYLTRANSFERASE ALG2"/>
    <property type="match status" value="1"/>
</dbReference>
<proteinExistence type="inferred from homology"/>
<dbReference type="GO" id="GO:0004378">
    <property type="term" value="F:GDP-Man:Man(1)GlcNAc(2)-PP-Dol alpha-1,3-mannosyltransferase activity"/>
    <property type="evidence" value="ECO:0007669"/>
    <property type="project" value="UniProtKB-UniRule"/>
</dbReference>
<dbReference type="InterPro" id="IPR028098">
    <property type="entry name" value="Glyco_trans_4-like_N"/>
</dbReference>
<evidence type="ECO:0000256" key="8">
    <source>
        <dbReference type="ARBA" id="ARBA00022989"/>
    </source>
</evidence>
<reference evidence="16" key="1">
    <citation type="submission" date="2015-05" db="EMBL/GenBank/DDBJ databases">
        <authorList>
            <person name="Fogelqvist Johan"/>
        </authorList>
    </citation>
    <scope>NUCLEOTIDE SEQUENCE [LARGE SCALE GENOMIC DNA]</scope>
</reference>
<keyword evidence="7 12" id="KW-0256">Endoplasmic reticulum</keyword>
<dbReference type="UniPathway" id="UPA00378"/>
<dbReference type="Pfam" id="PF13439">
    <property type="entry name" value="Glyco_transf_4"/>
    <property type="match status" value="1"/>
</dbReference>
<accession>A0A0G4LMU5</accession>
<evidence type="ECO:0000256" key="12">
    <source>
        <dbReference type="RuleBase" id="RU367136"/>
    </source>
</evidence>
<evidence type="ECO:0000256" key="9">
    <source>
        <dbReference type="ARBA" id="ARBA00023136"/>
    </source>
</evidence>
<comment type="catalytic activity">
    <reaction evidence="11 12">
        <text>an alpha-D-Man-(1-&gt;3)-beta-D-Man-(1-&gt;4)-beta-D-GlcNAc-(1-&gt;4)-alpha-D-GlcNAc-diphospho-di-trans,poly-cis-dolichol + GDP-alpha-D-mannose = an alpha-D-Man-(1-&gt;3)-[alpha-D-Man-(1-&gt;6)]-beta-D-Man-(1-&gt;4)-beta-D-GlcNAc-(1-&gt;4)-alpha-D-GlcNAc-diphospho-di-trans,poly-cis-dolichol + GDP + H(+)</text>
        <dbReference type="Rhea" id="RHEA:29519"/>
        <dbReference type="Rhea" id="RHEA-COMP:19513"/>
        <dbReference type="Rhea" id="RHEA-COMP:19515"/>
        <dbReference type="ChEBI" id="CHEBI:15378"/>
        <dbReference type="ChEBI" id="CHEBI:57527"/>
        <dbReference type="ChEBI" id="CHEBI:58189"/>
        <dbReference type="ChEBI" id="CHEBI:132510"/>
        <dbReference type="ChEBI" id="CHEBI:132511"/>
        <dbReference type="EC" id="2.4.1.257"/>
    </reaction>
    <physiologicalReaction direction="left-to-right" evidence="11 12">
        <dbReference type="Rhea" id="RHEA:29520"/>
    </physiologicalReaction>
</comment>
<feature type="transmembrane region" description="Helical" evidence="12">
    <location>
        <begin position="451"/>
        <end position="468"/>
    </location>
</feature>
<evidence type="ECO:0000313" key="16">
    <source>
        <dbReference type="Proteomes" id="UP000045706"/>
    </source>
</evidence>
<evidence type="ECO:0000256" key="6">
    <source>
        <dbReference type="ARBA" id="ARBA00022692"/>
    </source>
</evidence>
<feature type="non-terminal residue" evidence="15">
    <location>
        <position position="486"/>
    </location>
</feature>
<comment type="similarity">
    <text evidence="12">Belongs to the glycosyltransferase group 1 family.</text>
</comment>
<keyword evidence="6 12" id="KW-0812">Transmembrane</keyword>
<evidence type="ECO:0000313" key="15">
    <source>
        <dbReference type="EMBL" id="CRK23020.1"/>
    </source>
</evidence>
<dbReference type="GO" id="GO:0005789">
    <property type="term" value="C:endoplasmic reticulum membrane"/>
    <property type="evidence" value="ECO:0007669"/>
    <property type="project" value="UniProtKB-SubCell"/>
</dbReference>
<dbReference type="EMBL" id="CVQI01014113">
    <property type="protein sequence ID" value="CRK23020.1"/>
    <property type="molecule type" value="Genomic_DNA"/>
</dbReference>